<keyword evidence="8 9" id="KW-0472">Membrane</keyword>
<evidence type="ECO:0000256" key="2">
    <source>
        <dbReference type="ARBA" id="ARBA00009477"/>
    </source>
</evidence>
<dbReference type="EMBL" id="OBEL01000001">
    <property type="protein sequence ID" value="SNZ06623.1"/>
    <property type="molecule type" value="Genomic_DNA"/>
</dbReference>
<evidence type="ECO:0000256" key="9">
    <source>
        <dbReference type="RuleBase" id="RU365093"/>
    </source>
</evidence>
<dbReference type="InterPro" id="IPR058982">
    <property type="entry name" value="Beta-barrel_AprE"/>
</dbReference>
<evidence type="ECO:0000256" key="1">
    <source>
        <dbReference type="ARBA" id="ARBA00004377"/>
    </source>
</evidence>
<dbReference type="GO" id="GO:0015031">
    <property type="term" value="P:protein transport"/>
    <property type="evidence" value="ECO:0007669"/>
    <property type="project" value="InterPro"/>
</dbReference>
<feature type="region of interest" description="Disordered" evidence="10">
    <location>
        <begin position="1"/>
        <end position="27"/>
    </location>
</feature>
<keyword evidence="7 9" id="KW-1133">Transmembrane helix</keyword>
<keyword evidence="3 9" id="KW-0813">Transport</keyword>
<organism evidence="13 14">
    <name type="scientific">Cohaesibacter gelatinilyticus</name>
    <dbReference type="NCBI Taxonomy" id="372072"/>
    <lineage>
        <taxon>Bacteria</taxon>
        <taxon>Pseudomonadati</taxon>
        <taxon>Pseudomonadota</taxon>
        <taxon>Alphaproteobacteria</taxon>
        <taxon>Hyphomicrobiales</taxon>
        <taxon>Cohaesibacteraceae</taxon>
    </lineage>
</organism>
<gene>
    <name evidence="13" type="ORF">SAMN06265368_0483</name>
</gene>
<evidence type="ECO:0000256" key="5">
    <source>
        <dbReference type="ARBA" id="ARBA00022519"/>
    </source>
</evidence>
<keyword evidence="4 9" id="KW-1003">Cell membrane</keyword>
<dbReference type="PRINTS" id="PR01490">
    <property type="entry name" value="RTXTOXIND"/>
</dbReference>
<dbReference type="Pfam" id="PF26002">
    <property type="entry name" value="Beta-barrel_AprE"/>
    <property type="match status" value="1"/>
</dbReference>
<feature type="domain" description="AprE-like long alpha-helical hairpin" evidence="11">
    <location>
        <begin position="122"/>
        <end position="305"/>
    </location>
</feature>
<evidence type="ECO:0000259" key="11">
    <source>
        <dbReference type="Pfam" id="PF25994"/>
    </source>
</evidence>
<dbReference type="AlphaFoldDB" id="A0A285NCJ4"/>
<feature type="domain" description="AprE-like beta-barrel" evidence="12">
    <location>
        <begin position="348"/>
        <end position="433"/>
    </location>
</feature>
<evidence type="ECO:0000256" key="8">
    <source>
        <dbReference type="ARBA" id="ARBA00023136"/>
    </source>
</evidence>
<dbReference type="PANTHER" id="PTHR30386">
    <property type="entry name" value="MEMBRANE FUSION SUBUNIT OF EMRAB-TOLC MULTIDRUG EFFLUX PUMP"/>
    <property type="match status" value="1"/>
</dbReference>
<accession>A0A285NCJ4</accession>
<keyword evidence="6 9" id="KW-0812">Transmembrane</keyword>
<name>A0A285NCJ4_9HYPH</name>
<reference evidence="13 14" key="1">
    <citation type="submission" date="2017-09" db="EMBL/GenBank/DDBJ databases">
        <authorList>
            <person name="Ehlers B."/>
            <person name="Leendertz F.H."/>
        </authorList>
    </citation>
    <scope>NUCLEOTIDE SEQUENCE [LARGE SCALE GENOMIC DNA]</scope>
    <source>
        <strain evidence="13 14">DSM 18289</strain>
    </source>
</reference>
<dbReference type="InterPro" id="IPR010129">
    <property type="entry name" value="T1SS_HlyD"/>
</dbReference>
<evidence type="ECO:0000256" key="4">
    <source>
        <dbReference type="ARBA" id="ARBA00022475"/>
    </source>
</evidence>
<evidence type="ECO:0000256" key="6">
    <source>
        <dbReference type="ARBA" id="ARBA00022692"/>
    </source>
</evidence>
<feature type="compositionally biased region" description="Polar residues" evidence="10">
    <location>
        <begin position="1"/>
        <end position="13"/>
    </location>
</feature>
<proteinExistence type="inferred from homology"/>
<evidence type="ECO:0000313" key="14">
    <source>
        <dbReference type="Proteomes" id="UP000219439"/>
    </source>
</evidence>
<dbReference type="Gene3D" id="2.40.30.170">
    <property type="match status" value="1"/>
</dbReference>
<dbReference type="OrthoDB" id="9810980at2"/>
<dbReference type="NCBIfam" id="TIGR01843">
    <property type="entry name" value="type_I_hlyD"/>
    <property type="match status" value="1"/>
</dbReference>
<dbReference type="PANTHER" id="PTHR30386:SF26">
    <property type="entry name" value="TRANSPORT PROTEIN COMB"/>
    <property type="match status" value="1"/>
</dbReference>
<evidence type="ECO:0000313" key="13">
    <source>
        <dbReference type="EMBL" id="SNZ06623.1"/>
    </source>
</evidence>
<sequence>MAKSNNPQGSEQKSLGKLGLSDSTDPIRMERPYMRQTDHIAKRSHKIFTYVTLIGLAGFLSWSAMASIDRVTRGTGKIVPLQQNQMVQHLEGGIMTALYVKEGDRVKKGDILLRIQNNFFNAELKQVKLEHTARLLRLHRLNAEIRGLGSLAFPPALANSASDLVDNEMGLFERRRETLAGQLKIFDDQIRQKELELAGHRVLMNGKSAERALTQERVDSNRRLLKVGAVSKTDLLKLETSLAQIETQLGGLRLAIPKTEASLSEIKERRKDLLLRTKEAAANERTEVEVQLAKLNGSMQAMKDRNRRSDVRAPISGTVNSVFVSTVGGVVRSGQNLVQIVPGETSIAIEARLSPKDRAEIWPGLPGIVKISAYDYSIHGGLKGKITEISPDALQDQKGNPYFRVRLEADVSSFGADKPVVPGMLAEVDILTGERTVLNYLLAPVRRLQERALRQ</sequence>
<dbReference type="Proteomes" id="UP000219439">
    <property type="component" value="Unassembled WGS sequence"/>
</dbReference>
<evidence type="ECO:0000256" key="3">
    <source>
        <dbReference type="ARBA" id="ARBA00022448"/>
    </source>
</evidence>
<dbReference type="InterPro" id="IPR050739">
    <property type="entry name" value="MFP"/>
</dbReference>
<dbReference type="InterPro" id="IPR058781">
    <property type="entry name" value="HH_AprE-like"/>
</dbReference>
<dbReference type="Pfam" id="PF25994">
    <property type="entry name" value="HH_AprE"/>
    <property type="match status" value="1"/>
</dbReference>
<comment type="subcellular location">
    <subcellularLocation>
        <location evidence="1 9">Cell inner membrane</location>
        <topology evidence="1 9">Single-pass membrane protein</topology>
    </subcellularLocation>
</comment>
<keyword evidence="14" id="KW-1185">Reference proteome</keyword>
<evidence type="ECO:0000256" key="10">
    <source>
        <dbReference type="SAM" id="MobiDB-lite"/>
    </source>
</evidence>
<evidence type="ECO:0000256" key="7">
    <source>
        <dbReference type="ARBA" id="ARBA00022989"/>
    </source>
</evidence>
<protein>
    <recommendedName>
        <fullName evidence="9">Membrane fusion protein (MFP) family protein</fullName>
    </recommendedName>
</protein>
<feature type="transmembrane region" description="Helical" evidence="9">
    <location>
        <begin position="47"/>
        <end position="65"/>
    </location>
</feature>
<dbReference type="Gene3D" id="2.40.50.100">
    <property type="match status" value="1"/>
</dbReference>
<dbReference type="SUPFAM" id="SSF111369">
    <property type="entry name" value="HlyD-like secretion proteins"/>
    <property type="match status" value="1"/>
</dbReference>
<keyword evidence="5 9" id="KW-0997">Cell inner membrane</keyword>
<evidence type="ECO:0000259" key="12">
    <source>
        <dbReference type="Pfam" id="PF26002"/>
    </source>
</evidence>
<dbReference type="GO" id="GO:0005886">
    <property type="term" value="C:plasma membrane"/>
    <property type="evidence" value="ECO:0007669"/>
    <property type="project" value="UniProtKB-SubCell"/>
</dbReference>
<dbReference type="RefSeq" id="WP_097151802.1">
    <property type="nucleotide sequence ID" value="NZ_OBEL01000001.1"/>
</dbReference>
<comment type="similarity">
    <text evidence="2 9">Belongs to the membrane fusion protein (MFP) (TC 8.A.1) family.</text>
</comment>